<evidence type="ECO:0000313" key="2">
    <source>
        <dbReference type="EMBL" id="KAB7890907.1"/>
    </source>
</evidence>
<dbReference type="EMBL" id="WFKK01000005">
    <property type="protein sequence ID" value="KAB7890500.1"/>
    <property type="molecule type" value="Genomic_DNA"/>
</dbReference>
<keyword evidence="3" id="KW-1185">Reference proteome</keyword>
<dbReference type="Proteomes" id="UP000461010">
    <property type="component" value="Unassembled WGS sequence"/>
</dbReference>
<evidence type="ECO:0000313" key="1">
    <source>
        <dbReference type="EMBL" id="KAB7890500.1"/>
    </source>
</evidence>
<dbReference type="Proteomes" id="UP000472839">
    <property type="component" value="Unassembled WGS sequence"/>
</dbReference>
<gene>
    <name evidence="2" type="ORF">GBG18_08040</name>
    <name evidence="1" type="ORF">GBG19_03300</name>
</gene>
<evidence type="ECO:0000313" key="3">
    <source>
        <dbReference type="Proteomes" id="UP000461010"/>
    </source>
</evidence>
<protein>
    <submittedName>
        <fullName evidence="1">Uncharacterized protein</fullName>
    </submittedName>
</protein>
<organism evidence="1 4">
    <name type="scientific">Poseidonibacter ostreae</name>
    <dbReference type="NCBI Taxonomy" id="2654171"/>
    <lineage>
        <taxon>Bacteria</taxon>
        <taxon>Pseudomonadati</taxon>
        <taxon>Campylobacterota</taxon>
        <taxon>Epsilonproteobacteria</taxon>
        <taxon>Campylobacterales</taxon>
        <taxon>Arcobacteraceae</taxon>
        <taxon>Poseidonibacter</taxon>
    </lineage>
</organism>
<evidence type="ECO:0000313" key="4">
    <source>
        <dbReference type="Proteomes" id="UP000472839"/>
    </source>
</evidence>
<name>A0A6L4WVG5_9BACT</name>
<proteinExistence type="predicted"/>
<dbReference type="AlphaFoldDB" id="A0A6L4WVG5"/>
<dbReference type="RefSeq" id="WP_152190040.1">
    <property type="nucleotide sequence ID" value="NZ_WFKI01000005.1"/>
</dbReference>
<sequence length="66" mass="7840">MTKEEEQEFRDKVMETIIPLVTNMTEDQIKQIMVSVEKDNPELPIGFADMLFQQIMVYKYNKVNNI</sequence>
<accession>A0A6L4WVG5</accession>
<dbReference type="EMBL" id="WFKJ01000021">
    <property type="protein sequence ID" value="KAB7890907.1"/>
    <property type="molecule type" value="Genomic_DNA"/>
</dbReference>
<comment type="caution">
    <text evidence="1">The sequence shown here is derived from an EMBL/GenBank/DDBJ whole genome shotgun (WGS) entry which is preliminary data.</text>
</comment>
<reference evidence="3 4" key="1">
    <citation type="submission" date="2019-10" db="EMBL/GenBank/DDBJ databases">
        <title>Poseidonibacter ostreae sp. nov., isolated from the gut of the Ostrea denselamellosa.</title>
        <authorList>
            <person name="Choi A."/>
        </authorList>
    </citation>
    <scope>NUCLEOTIDE SEQUENCE [LARGE SCALE GENOMIC DNA]</scope>
    <source>
        <strain evidence="1 4">SJOD-M-33</strain>
        <strain evidence="2 3">SJOD-M-5</strain>
    </source>
</reference>